<feature type="compositionally biased region" description="Basic and acidic residues" evidence="1">
    <location>
        <begin position="1"/>
        <end position="24"/>
    </location>
</feature>
<dbReference type="EMBL" id="CAXHTA020000004">
    <property type="protein sequence ID" value="CAL5220513.1"/>
    <property type="molecule type" value="Genomic_DNA"/>
</dbReference>
<proteinExistence type="predicted"/>
<name>A0ABP1FQU4_9CHLO</name>
<organism evidence="2 3">
    <name type="scientific">Coccomyxa viridis</name>
    <dbReference type="NCBI Taxonomy" id="1274662"/>
    <lineage>
        <taxon>Eukaryota</taxon>
        <taxon>Viridiplantae</taxon>
        <taxon>Chlorophyta</taxon>
        <taxon>core chlorophytes</taxon>
        <taxon>Trebouxiophyceae</taxon>
        <taxon>Trebouxiophyceae incertae sedis</taxon>
        <taxon>Coccomyxaceae</taxon>
        <taxon>Coccomyxa</taxon>
    </lineage>
</organism>
<feature type="region of interest" description="Disordered" evidence="1">
    <location>
        <begin position="1"/>
        <end position="33"/>
    </location>
</feature>
<evidence type="ECO:0000256" key="1">
    <source>
        <dbReference type="SAM" id="MobiDB-lite"/>
    </source>
</evidence>
<keyword evidence="3" id="KW-1185">Reference proteome</keyword>
<reference evidence="2 3" key="1">
    <citation type="submission" date="2024-06" db="EMBL/GenBank/DDBJ databases">
        <authorList>
            <person name="Kraege A."/>
            <person name="Thomma B."/>
        </authorList>
    </citation>
    <scope>NUCLEOTIDE SEQUENCE [LARGE SCALE GENOMIC DNA]</scope>
</reference>
<evidence type="ECO:0000313" key="2">
    <source>
        <dbReference type="EMBL" id="CAL5220513.1"/>
    </source>
</evidence>
<sequence>MQRKLGKEEMQAMAERLSRVETKERKKQKAHPMQLKYDYDAKSRKYTEKYIRIKKVTGEAQTEYLKALAERCVTKQQQTEEALKQKYLKPLNADAKRVTKAGMEEHLAKLQRLFQGQGVVDKPVKG</sequence>
<gene>
    <name evidence="2" type="primary">g2545</name>
    <name evidence="2" type="ORF">VP750_LOCUS2172</name>
</gene>
<comment type="caution">
    <text evidence="2">The sequence shown here is derived from an EMBL/GenBank/DDBJ whole genome shotgun (WGS) entry which is preliminary data.</text>
</comment>
<accession>A0ABP1FQU4</accession>
<protein>
    <submittedName>
        <fullName evidence="2">G2545 protein</fullName>
    </submittedName>
</protein>
<evidence type="ECO:0000313" key="3">
    <source>
        <dbReference type="Proteomes" id="UP001497392"/>
    </source>
</evidence>
<dbReference type="Proteomes" id="UP001497392">
    <property type="component" value="Unassembled WGS sequence"/>
</dbReference>